<accession>A0ACC5WJA0</accession>
<gene>
    <name evidence="1" type="ORF">PGIGA_G00219230</name>
</gene>
<name>A0ACC5WJA0_PANGG</name>
<dbReference type="Proteomes" id="UP000829447">
    <property type="component" value="Linkage Group LG5"/>
</dbReference>
<evidence type="ECO:0000313" key="2">
    <source>
        <dbReference type="Proteomes" id="UP000829447"/>
    </source>
</evidence>
<proteinExistence type="predicted"/>
<organism evidence="1 2">
    <name type="scientific">Pangasianodon gigas</name>
    <name type="common">Mekong giant catfish</name>
    <name type="synonym">Pangasius gigas</name>
    <dbReference type="NCBI Taxonomy" id="30993"/>
    <lineage>
        <taxon>Eukaryota</taxon>
        <taxon>Metazoa</taxon>
        <taxon>Chordata</taxon>
        <taxon>Craniata</taxon>
        <taxon>Vertebrata</taxon>
        <taxon>Euteleostomi</taxon>
        <taxon>Actinopterygii</taxon>
        <taxon>Neopterygii</taxon>
        <taxon>Teleostei</taxon>
        <taxon>Ostariophysi</taxon>
        <taxon>Siluriformes</taxon>
        <taxon>Pangasiidae</taxon>
        <taxon>Pangasianodon</taxon>
    </lineage>
</organism>
<evidence type="ECO:0000313" key="1">
    <source>
        <dbReference type="EMBL" id="MCI4378730.1"/>
    </source>
</evidence>
<sequence length="116" mass="13459">MQLWQTMVLFYFLFGMTQGSSQLVYVEPVKNPTYNQEYRCKTEPEVENTKYSWRRQDSSGLPEGVKADGDRLHFLRLDSDLNGVYICEVENQKGSAAGSLFLYQKENQSCIRKSEL</sequence>
<reference evidence="1 2" key="1">
    <citation type="journal article" date="2022" name="bioRxiv">
        <title>An ancient truncated duplication of the anti-Mullerian hormone receptor type 2 gene is a potential conserved master sex determinant in the Pangasiidae catfish family.</title>
        <authorList>
            <person name="Wen M."/>
            <person name="Pan Q."/>
            <person name="Jouanno E."/>
            <person name="Montfort J."/>
            <person name="Zahm M."/>
            <person name="Cabau C."/>
            <person name="Klopp C."/>
            <person name="Iampietro C."/>
            <person name="Roques C."/>
            <person name="Bouchez O."/>
            <person name="Castinel A."/>
            <person name="Donnadieu C."/>
            <person name="Parrinello H."/>
            <person name="Poncet C."/>
            <person name="Belmonte E."/>
            <person name="Gautier V."/>
            <person name="Avarre J.-C."/>
            <person name="Dugue R."/>
            <person name="Gustiano R."/>
            <person name="Ha T.T.T."/>
            <person name="Campet M."/>
            <person name="Sriphairoj K."/>
            <person name="Ribolli J."/>
            <person name="de Almeida F.L."/>
            <person name="Desvignes T."/>
            <person name="Postlethwait J.H."/>
            <person name="Bucao C.F."/>
            <person name="Robinson-Rechavi M."/>
            <person name="Bobe J."/>
            <person name="Herpin A."/>
            <person name="Guiguen Y."/>
        </authorList>
    </citation>
    <scope>NUCLEOTIDE SEQUENCE [LARGE SCALE GENOMIC DNA]</scope>
    <source>
        <strain evidence="1">YG-Dec2019</strain>
    </source>
</reference>
<comment type="caution">
    <text evidence="1">The sequence shown here is derived from an EMBL/GenBank/DDBJ whole genome shotgun (WGS) entry which is preliminary data.</text>
</comment>
<dbReference type="EMBL" id="CM040458">
    <property type="protein sequence ID" value="MCI4378730.1"/>
    <property type="molecule type" value="Genomic_DNA"/>
</dbReference>
<keyword evidence="2" id="KW-1185">Reference proteome</keyword>
<protein>
    <submittedName>
        <fullName evidence="1">Uncharacterized protein</fullName>
    </submittedName>
</protein>